<sequence length="34" mass="3688">MLNAAVGQASKLAASLRHTAAVLANRRNNRRKDI</sequence>
<reference evidence="1 2" key="1">
    <citation type="journal article" date="2018" name="Front. Plant Sci.">
        <title>Red Clover (Trifolium pratense) and Zigzag Clover (T. medium) - A Picture of Genomic Similarities and Differences.</title>
        <authorList>
            <person name="Dluhosova J."/>
            <person name="Istvanek J."/>
            <person name="Nedelnik J."/>
            <person name="Repkova J."/>
        </authorList>
    </citation>
    <scope>NUCLEOTIDE SEQUENCE [LARGE SCALE GENOMIC DNA]</scope>
    <source>
        <strain evidence="2">cv. 10/8</strain>
        <tissue evidence="1">Leaf</tissue>
    </source>
</reference>
<evidence type="ECO:0000313" key="1">
    <source>
        <dbReference type="EMBL" id="MCI81048.1"/>
    </source>
</evidence>
<keyword evidence="2" id="KW-1185">Reference proteome</keyword>
<proteinExistence type="predicted"/>
<comment type="caution">
    <text evidence="1">The sequence shown here is derived from an EMBL/GenBank/DDBJ whole genome shotgun (WGS) entry which is preliminary data.</text>
</comment>
<protein>
    <submittedName>
        <fullName evidence="1">Uncharacterized protein</fullName>
    </submittedName>
</protein>
<dbReference type="Proteomes" id="UP000265520">
    <property type="component" value="Unassembled WGS sequence"/>
</dbReference>
<dbReference type="EMBL" id="LXQA011009687">
    <property type="protein sequence ID" value="MCI81048.1"/>
    <property type="molecule type" value="Genomic_DNA"/>
</dbReference>
<organism evidence="1 2">
    <name type="scientific">Trifolium medium</name>
    <dbReference type="NCBI Taxonomy" id="97028"/>
    <lineage>
        <taxon>Eukaryota</taxon>
        <taxon>Viridiplantae</taxon>
        <taxon>Streptophyta</taxon>
        <taxon>Embryophyta</taxon>
        <taxon>Tracheophyta</taxon>
        <taxon>Spermatophyta</taxon>
        <taxon>Magnoliopsida</taxon>
        <taxon>eudicotyledons</taxon>
        <taxon>Gunneridae</taxon>
        <taxon>Pentapetalae</taxon>
        <taxon>rosids</taxon>
        <taxon>fabids</taxon>
        <taxon>Fabales</taxon>
        <taxon>Fabaceae</taxon>
        <taxon>Papilionoideae</taxon>
        <taxon>50 kb inversion clade</taxon>
        <taxon>NPAAA clade</taxon>
        <taxon>Hologalegina</taxon>
        <taxon>IRL clade</taxon>
        <taxon>Trifolieae</taxon>
        <taxon>Trifolium</taxon>
    </lineage>
</organism>
<name>A0A392UYF7_9FABA</name>
<feature type="non-terminal residue" evidence="1">
    <location>
        <position position="34"/>
    </location>
</feature>
<evidence type="ECO:0000313" key="2">
    <source>
        <dbReference type="Proteomes" id="UP000265520"/>
    </source>
</evidence>
<accession>A0A392UYF7</accession>
<dbReference type="AlphaFoldDB" id="A0A392UYF7"/>